<dbReference type="EMBL" id="CP155447">
    <property type="protein sequence ID" value="XBH04470.1"/>
    <property type="molecule type" value="Genomic_DNA"/>
</dbReference>
<keyword evidence="1" id="KW-0812">Transmembrane</keyword>
<evidence type="ECO:0000313" key="3">
    <source>
        <dbReference type="EMBL" id="XBH04470.1"/>
    </source>
</evidence>
<evidence type="ECO:0000256" key="1">
    <source>
        <dbReference type="SAM" id="Phobius"/>
    </source>
</evidence>
<organism evidence="3">
    <name type="scientific">Singulisphaera sp. Ch08</name>
    <dbReference type="NCBI Taxonomy" id="3120278"/>
    <lineage>
        <taxon>Bacteria</taxon>
        <taxon>Pseudomonadati</taxon>
        <taxon>Planctomycetota</taxon>
        <taxon>Planctomycetia</taxon>
        <taxon>Isosphaerales</taxon>
        <taxon>Isosphaeraceae</taxon>
        <taxon>Singulisphaera</taxon>
    </lineage>
</organism>
<feature type="transmembrane region" description="Helical" evidence="1">
    <location>
        <begin position="322"/>
        <end position="342"/>
    </location>
</feature>
<dbReference type="SUPFAM" id="SSF51735">
    <property type="entry name" value="NAD(P)-binding Rossmann-fold domains"/>
    <property type="match status" value="1"/>
</dbReference>
<gene>
    <name evidence="3" type="ORF">V5E97_00205</name>
</gene>
<feature type="domain" description="Gfo/Idh/MocA-like oxidoreductase C-terminal" evidence="2">
    <location>
        <begin position="157"/>
        <end position="302"/>
    </location>
</feature>
<dbReference type="InterPro" id="IPR036291">
    <property type="entry name" value="NAD(P)-bd_dom_sf"/>
</dbReference>
<dbReference type="Gene3D" id="3.40.50.720">
    <property type="entry name" value="NAD(P)-binding Rossmann-like Domain"/>
    <property type="match status" value="1"/>
</dbReference>
<dbReference type="Gene3D" id="3.30.360.10">
    <property type="entry name" value="Dihydrodipicolinate Reductase, domain 2"/>
    <property type="match status" value="1"/>
</dbReference>
<feature type="transmembrane region" description="Helical" evidence="1">
    <location>
        <begin position="348"/>
        <end position="370"/>
    </location>
</feature>
<sequence length="383" mass="41449">MNFLILGDGVEEHAWAMAIEREAAHQVRAAYPGFDDLTDVPRPRDFDDALAMAGVEAVLVGGDHEVRVEWLRRVAAVGLPAICLHPPGDDSEAYYQVALSRAETGAVLVPDLPARLHPGVTVLRRALADGDLGAFRGIRHESSAEPGDGDLTRHLFSRIVDLVRSLLGEVEAVTGTGDPPGQRPDQSLVVQLRGPEARRAEVRIVAGPAEPARLIVSGDQGSLTLEYEPTFKKQARLIRRTSGGEQSVTELVPWDPHVAILAVLEQSMAGSDARPNLLDGTRAMELAEATARSLRRGRTVDLHYEEISEAGNFKSVMTSTGCMLLLGIMVALPAALAGPALGWNWTLYIAYAIPPLLVLFMLMQSLRFAVRESKPTTAESPER</sequence>
<dbReference type="AlphaFoldDB" id="A0AAU7CH36"/>
<evidence type="ECO:0000259" key="2">
    <source>
        <dbReference type="Pfam" id="PF02894"/>
    </source>
</evidence>
<dbReference type="InterPro" id="IPR004104">
    <property type="entry name" value="Gfo/Idh/MocA-like_OxRdtase_C"/>
</dbReference>
<protein>
    <submittedName>
        <fullName evidence="3">Gfo/Idh/MocA family oxidoreductase</fullName>
    </submittedName>
</protein>
<keyword evidence="1" id="KW-1133">Transmembrane helix</keyword>
<dbReference type="RefSeq" id="WP_406697231.1">
    <property type="nucleotide sequence ID" value="NZ_CP155447.1"/>
</dbReference>
<dbReference type="Pfam" id="PF02894">
    <property type="entry name" value="GFO_IDH_MocA_C"/>
    <property type="match status" value="1"/>
</dbReference>
<keyword evidence="1" id="KW-0472">Membrane</keyword>
<reference evidence="3" key="1">
    <citation type="submission" date="2024-05" db="EMBL/GenBank/DDBJ databases">
        <title>Planctomycetes of the genus Singulisphaera possess chitinolytic capabilities.</title>
        <authorList>
            <person name="Ivanova A."/>
        </authorList>
    </citation>
    <scope>NUCLEOTIDE SEQUENCE</scope>
    <source>
        <strain evidence="3">Ch08T</strain>
    </source>
</reference>
<proteinExistence type="predicted"/>
<dbReference type="SUPFAM" id="SSF55347">
    <property type="entry name" value="Glyceraldehyde-3-phosphate dehydrogenase-like, C-terminal domain"/>
    <property type="match status" value="1"/>
</dbReference>
<accession>A0AAU7CH36</accession>
<name>A0AAU7CH36_9BACT</name>